<dbReference type="GO" id="GO:0003677">
    <property type="term" value="F:DNA binding"/>
    <property type="evidence" value="ECO:0007669"/>
    <property type="project" value="UniProtKB-KW"/>
</dbReference>
<dbReference type="InterPro" id="IPR013325">
    <property type="entry name" value="RNA_pol_sigma_r2"/>
</dbReference>
<organism evidence="7 8">
    <name type="scientific">Roseimicrobium gellanilyticum</name>
    <dbReference type="NCBI Taxonomy" id="748857"/>
    <lineage>
        <taxon>Bacteria</taxon>
        <taxon>Pseudomonadati</taxon>
        <taxon>Verrucomicrobiota</taxon>
        <taxon>Verrucomicrobiia</taxon>
        <taxon>Verrucomicrobiales</taxon>
        <taxon>Verrucomicrobiaceae</taxon>
        <taxon>Roseimicrobium</taxon>
    </lineage>
</organism>
<name>A0A366HAP2_9BACT</name>
<dbReference type="AlphaFoldDB" id="A0A366HAP2"/>
<evidence type="ECO:0000256" key="4">
    <source>
        <dbReference type="ARBA" id="ARBA00023125"/>
    </source>
</evidence>
<evidence type="ECO:0000256" key="2">
    <source>
        <dbReference type="ARBA" id="ARBA00023015"/>
    </source>
</evidence>
<dbReference type="PANTHER" id="PTHR43133">
    <property type="entry name" value="RNA POLYMERASE ECF-TYPE SIGMA FACTO"/>
    <property type="match status" value="1"/>
</dbReference>
<dbReference type="Proteomes" id="UP000253426">
    <property type="component" value="Unassembled WGS sequence"/>
</dbReference>
<dbReference type="InterPro" id="IPR000792">
    <property type="entry name" value="Tscrpt_reg_LuxR_C"/>
</dbReference>
<dbReference type="InterPro" id="IPR007627">
    <property type="entry name" value="RNA_pol_sigma70_r2"/>
</dbReference>
<keyword evidence="3" id="KW-0731">Sigma factor</keyword>
<dbReference type="SUPFAM" id="SSF88659">
    <property type="entry name" value="Sigma3 and sigma4 domains of RNA polymerase sigma factors"/>
    <property type="match status" value="1"/>
</dbReference>
<comment type="caution">
    <text evidence="7">The sequence shown here is derived from an EMBL/GenBank/DDBJ whole genome shotgun (WGS) entry which is preliminary data.</text>
</comment>
<sequence>MSVIPPDPFQPLVSRLLAGDPEAEAVFFPLVHRYMMGVSRKFIHITDADREDFVLEVIERAFSKLDRYSPRKGSFKTWLYIMARNLAYDKGRHLRDGHDVLHEAMTEEVLERVAESAHPPESDEPQVQRPQLAALSQMLEQMEPVHRRILLGISQGRSAKVVAEEVGLSHANVRKIYQRLRERLRIDLGSSSEPSPQ</sequence>
<dbReference type="GO" id="GO:0016987">
    <property type="term" value="F:sigma factor activity"/>
    <property type="evidence" value="ECO:0007669"/>
    <property type="project" value="UniProtKB-KW"/>
</dbReference>
<evidence type="ECO:0000313" key="8">
    <source>
        <dbReference type="Proteomes" id="UP000253426"/>
    </source>
</evidence>
<dbReference type="EMBL" id="QNRR01000011">
    <property type="protein sequence ID" value="RBP38652.1"/>
    <property type="molecule type" value="Genomic_DNA"/>
</dbReference>
<keyword evidence="4" id="KW-0238">DNA-binding</keyword>
<dbReference type="Gene3D" id="1.10.1740.10">
    <property type="match status" value="1"/>
</dbReference>
<keyword evidence="2" id="KW-0805">Transcription regulation</keyword>
<reference evidence="7 8" key="1">
    <citation type="submission" date="2018-06" db="EMBL/GenBank/DDBJ databases">
        <title>Genomic Encyclopedia of Type Strains, Phase IV (KMG-IV): sequencing the most valuable type-strain genomes for metagenomic binning, comparative biology and taxonomic classification.</title>
        <authorList>
            <person name="Goeker M."/>
        </authorList>
    </citation>
    <scope>NUCLEOTIDE SEQUENCE [LARGE SCALE GENOMIC DNA]</scope>
    <source>
        <strain evidence="7 8">DSM 25532</strain>
    </source>
</reference>
<dbReference type="Pfam" id="PF04542">
    <property type="entry name" value="Sigma70_r2"/>
    <property type="match status" value="1"/>
</dbReference>
<dbReference type="Gene3D" id="1.10.10.10">
    <property type="entry name" value="Winged helix-like DNA-binding domain superfamily/Winged helix DNA-binding domain"/>
    <property type="match status" value="1"/>
</dbReference>
<dbReference type="InterPro" id="IPR013324">
    <property type="entry name" value="RNA_pol_sigma_r3/r4-like"/>
</dbReference>
<dbReference type="SUPFAM" id="SSF88946">
    <property type="entry name" value="Sigma2 domain of RNA polymerase sigma factors"/>
    <property type="match status" value="1"/>
</dbReference>
<comment type="similarity">
    <text evidence="1">Belongs to the sigma-70 factor family. ECF subfamily.</text>
</comment>
<evidence type="ECO:0000313" key="7">
    <source>
        <dbReference type="EMBL" id="RBP38652.1"/>
    </source>
</evidence>
<accession>A0A366HAP2</accession>
<feature type="domain" description="HTH luxR-type" evidence="6">
    <location>
        <begin position="156"/>
        <end position="183"/>
    </location>
</feature>
<evidence type="ECO:0000256" key="1">
    <source>
        <dbReference type="ARBA" id="ARBA00010641"/>
    </source>
</evidence>
<evidence type="ECO:0000259" key="6">
    <source>
        <dbReference type="PROSITE" id="PS00622"/>
    </source>
</evidence>
<proteinExistence type="inferred from homology"/>
<dbReference type="PROSITE" id="PS00622">
    <property type="entry name" value="HTH_LUXR_1"/>
    <property type="match status" value="1"/>
</dbReference>
<dbReference type="InterPro" id="IPR036388">
    <property type="entry name" value="WH-like_DNA-bd_sf"/>
</dbReference>
<dbReference type="InterPro" id="IPR039425">
    <property type="entry name" value="RNA_pol_sigma-70-like"/>
</dbReference>
<keyword evidence="5" id="KW-0804">Transcription</keyword>
<gene>
    <name evidence="7" type="ORF">DES53_111172</name>
</gene>
<dbReference type="NCBIfam" id="TIGR02937">
    <property type="entry name" value="sigma70-ECF"/>
    <property type="match status" value="1"/>
</dbReference>
<keyword evidence="8" id="KW-1185">Reference proteome</keyword>
<dbReference type="PANTHER" id="PTHR43133:SF8">
    <property type="entry name" value="RNA POLYMERASE SIGMA FACTOR HI_1459-RELATED"/>
    <property type="match status" value="1"/>
</dbReference>
<evidence type="ECO:0000256" key="3">
    <source>
        <dbReference type="ARBA" id="ARBA00023082"/>
    </source>
</evidence>
<dbReference type="InterPro" id="IPR014284">
    <property type="entry name" value="RNA_pol_sigma-70_dom"/>
</dbReference>
<evidence type="ECO:0000256" key="5">
    <source>
        <dbReference type="ARBA" id="ARBA00023163"/>
    </source>
</evidence>
<protein>
    <submittedName>
        <fullName evidence="7">RNA polymerase sigma factor (Sigma-70 family)</fullName>
    </submittedName>
</protein>
<dbReference type="GO" id="GO:0006352">
    <property type="term" value="P:DNA-templated transcription initiation"/>
    <property type="evidence" value="ECO:0007669"/>
    <property type="project" value="InterPro"/>
</dbReference>